<feature type="region of interest" description="Disordered" evidence="10">
    <location>
        <begin position="401"/>
        <end position="434"/>
    </location>
</feature>
<evidence type="ECO:0000256" key="2">
    <source>
        <dbReference type="ARBA" id="ARBA00004496"/>
    </source>
</evidence>
<dbReference type="Gene3D" id="1.25.10.10">
    <property type="entry name" value="Leucine-rich Repeat Variant"/>
    <property type="match status" value="2"/>
</dbReference>
<reference evidence="12" key="2">
    <citation type="submission" date="2022-01" db="EMBL/GenBank/DDBJ databases">
        <authorList>
            <person name="Hirooka S."/>
            <person name="Miyagishima S.Y."/>
        </authorList>
    </citation>
    <scope>NUCLEOTIDE SEQUENCE</scope>
    <source>
        <strain evidence="12">NBRC 102759</strain>
    </source>
</reference>
<evidence type="ECO:0000313" key="12">
    <source>
        <dbReference type="EMBL" id="GJQ10631.1"/>
    </source>
</evidence>
<keyword evidence="6" id="KW-0653">Protein transport</keyword>
<evidence type="ECO:0000256" key="9">
    <source>
        <dbReference type="PROSITE-ProRule" id="PRU00103"/>
    </source>
</evidence>
<feature type="compositionally biased region" description="Acidic residues" evidence="10">
    <location>
        <begin position="421"/>
        <end position="434"/>
    </location>
</feature>
<feature type="compositionally biased region" description="Basic and acidic residues" evidence="10">
    <location>
        <begin position="404"/>
        <end position="420"/>
    </location>
</feature>
<dbReference type="InterPro" id="IPR011989">
    <property type="entry name" value="ARM-like"/>
</dbReference>
<dbReference type="SUPFAM" id="SSF48371">
    <property type="entry name" value="ARM repeat"/>
    <property type="match status" value="1"/>
</dbReference>
<dbReference type="InterPro" id="IPR021133">
    <property type="entry name" value="HEAT_type_2"/>
</dbReference>
<keyword evidence="13" id="KW-1185">Reference proteome</keyword>
<dbReference type="SMART" id="SM00913">
    <property type="entry name" value="IBN_N"/>
    <property type="match status" value="1"/>
</dbReference>
<comment type="subcellular location">
    <subcellularLocation>
        <location evidence="2">Cytoplasm</location>
    </subcellularLocation>
    <subcellularLocation>
        <location evidence="1">Nucleus</location>
    </subcellularLocation>
</comment>
<evidence type="ECO:0000256" key="8">
    <source>
        <dbReference type="ARBA" id="ARBA00038423"/>
    </source>
</evidence>
<dbReference type="OrthoDB" id="951172at2759"/>
<dbReference type="EMBL" id="BQMJ01000017">
    <property type="protein sequence ID" value="GJQ10631.1"/>
    <property type="molecule type" value="Genomic_DNA"/>
</dbReference>
<dbReference type="PROSITE" id="PS50166">
    <property type="entry name" value="IMPORTIN_B_NT"/>
    <property type="match status" value="1"/>
</dbReference>
<reference evidence="12" key="1">
    <citation type="journal article" date="2022" name="Proc. Natl. Acad. Sci. U.S.A.">
        <title>Life cycle and functional genomics of the unicellular red alga Galdieria for elucidating algal and plant evolution and industrial use.</title>
        <authorList>
            <person name="Hirooka S."/>
            <person name="Itabashi T."/>
            <person name="Ichinose T.M."/>
            <person name="Onuma R."/>
            <person name="Fujiwara T."/>
            <person name="Yamashita S."/>
            <person name="Jong L.W."/>
            <person name="Tomita R."/>
            <person name="Iwane A.H."/>
            <person name="Miyagishima S.Y."/>
        </authorList>
    </citation>
    <scope>NUCLEOTIDE SEQUENCE</scope>
    <source>
        <strain evidence="12">NBRC 102759</strain>
    </source>
</reference>
<dbReference type="GO" id="GO:0006606">
    <property type="term" value="P:protein import into nucleus"/>
    <property type="evidence" value="ECO:0007669"/>
    <property type="project" value="InterPro"/>
</dbReference>
<keyword evidence="4" id="KW-0963">Cytoplasm</keyword>
<dbReference type="PANTHER" id="PTHR10527">
    <property type="entry name" value="IMPORTIN BETA"/>
    <property type="match status" value="1"/>
</dbReference>
<comment type="caution">
    <text evidence="12">The sequence shown here is derived from an EMBL/GenBank/DDBJ whole genome shotgun (WGS) entry which is preliminary data.</text>
</comment>
<dbReference type="AlphaFoldDB" id="A0A9C7UPI6"/>
<dbReference type="InterPro" id="IPR016024">
    <property type="entry name" value="ARM-type_fold"/>
</dbReference>
<keyword evidence="5" id="KW-0677">Repeat</keyword>
<organism evidence="12 13">
    <name type="scientific">Galdieria partita</name>
    <dbReference type="NCBI Taxonomy" id="83374"/>
    <lineage>
        <taxon>Eukaryota</taxon>
        <taxon>Rhodophyta</taxon>
        <taxon>Bangiophyceae</taxon>
        <taxon>Galdieriales</taxon>
        <taxon>Galdieriaceae</taxon>
        <taxon>Galdieria</taxon>
    </lineage>
</organism>
<evidence type="ECO:0000313" key="13">
    <source>
        <dbReference type="Proteomes" id="UP001061958"/>
    </source>
</evidence>
<dbReference type="Pfam" id="PF03810">
    <property type="entry name" value="IBN_N"/>
    <property type="match status" value="1"/>
</dbReference>
<dbReference type="GO" id="GO:0005737">
    <property type="term" value="C:cytoplasm"/>
    <property type="evidence" value="ECO:0007669"/>
    <property type="project" value="UniProtKB-SubCell"/>
</dbReference>
<protein>
    <recommendedName>
        <fullName evidence="11">Importin N-terminal domain-containing protein</fullName>
    </recommendedName>
</protein>
<keyword evidence="7" id="KW-0539">Nucleus</keyword>
<dbReference type="GO" id="GO:0031267">
    <property type="term" value="F:small GTPase binding"/>
    <property type="evidence" value="ECO:0007669"/>
    <property type="project" value="InterPro"/>
</dbReference>
<evidence type="ECO:0000256" key="10">
    <source>
        <dbReference type="SAM" id="MobiDB-lite"/>
    </source>
</evidence>
<dbReference type="InterPro" id="IPR001494">
    <property type="entry name" value="Importin-beta_N"/>
</dbReference>
<dbReference type="PROSITE" id="PS50077">
    <property type="entry name" value="HEAT_REPEAT"/>
    <property type="match status" value="1"/>
</dbReference>
<gene>
    <name evidence="12" type="ORF">GpartN1_g2422.t1</name>
</gene>
<sequence>MAQDATEIRRKVIYNVLKQHSQLSQHWEPVVTGLKVLITMLRESLSSSTQVQEGVYKSLKELSEHPDFTKYLAYFFANGKSPSVVALASSIENFGVPSEQELTIIRQQAAILLKNNIKQAWERKLISDDDLEYIKQQILLCLGEEVRALQNAAAVGIGACVSDSLGGVTSWPQLLDLFLSLLNCEDQVIQEGVLDALSIICEDNADKLCWLPNDPLSIYIPKLIGYFRHPNARFRYFAIQCTSPFILLLPKALQDNMESYLNALFSVAHDESSAVRKRFCSVICTLLESCRDALLPHMDTIIEYMLVASQDSVSTVALEACEFWCTYAEMTGAKSTLRNYLSRLVPILLSNLVYSEEEISNLSIDEETDVMPDREEDIKPFIHPSKSKGIHGHRNRQANGDLTAFHEGKTDNEDVGKEEENGSEYSDDLDDDTDQSEWSVRKCSAFSLDTLSRVFQDELLPNLLPHLQEKLLSEHWQVRESGILALGAIAEGCYNGLEPHLPALIPFLINLLTDSHPMVRVMACWSLSRYIRWVIKDPSQRNMYLQPLLERLLDNVISRNKRVQAAACSALATIEEDSESAIFPFLEPILKTLADAFPKYQEKNLRLLYDVIGTLAQTVGKEFGRSEYIQIIMPCLITRWNNLSDDDTRLLPLLECLTAVFASLSQNGGPFAKPVFQRCIKIVHMTLGKSERDENENGFVYFSLDLISSLIEGLGNSFESLSRDCNLLEVLHHCLKDSDPEIRQSAFAVVGEICKWHSAFLAPYSSAIMAIIEQNISLDHVSVTNNAVWSLGELCMNTSIDSQVLHPCMERIVPILIRLIHRPYLGPNLLENCAVTLGRLGLVAPQMLAPFLDQFSHAVCVILCKLPDEDEKEQALRGLCEMTKLNPNGIIHSFIPLCDMIVSWNHQNSQLEKQLLEILNMFQSSSESSWSTFLNSLPVQLRNVLHHRFGL</sequence>
<evidence type="ECO:0000256" key="5">
    <source>
        <dbReference type="ARBA" id="ARBA00022737"/>
    </source>
</evidence>
<dbReference type="Proteomes" id="UP001061958">
    <property type="component" value="Unassembled WGS sequence"/>
</dbReference>
<feature type="domain" description="Importin N-terminal" evidence="11">
    <location>
        <begin position="55"/>
        <end position="144"/>
    </location>
</feature>
<dbReference type="InterPro" id="IPR040122">
    <property type="entry name" value="Importin_beta"/>
</dbReference>
<feature type="repeat" description="HEAT" evidence="9">
    <location>
        <begin position="504"/>
        <end position="542"/>
    </location>
</feature>
<name>A0A9C7UPI6_9RHOD</name>
<evidence type="ECO:0000259" key="11">
    <source>
        <dbReference type="PROSITE" id="PS50166"/>
    </source>
</evidence>
<evidence type="ECO:0000256" key="6">
    <source>
        <dbReference type="ARBA" id="ARBA00022927"/>
    </source>
</evidence>
<dbReference type="FunFam" id="1.25.10.10:FF:000028">
    <property type="entry name" value="Transportin-1 isoform 1"/>
    <property type="match status" value="1"/>
</dbReference>
<evidence type="ECO:0000256" key="1">
    <source>
        <dbReference type="ARBA" id="ARBA00004123"/>
    </source>
</evidence>
<accession>A0A9C7UPI6</accession>
<keyword evidence="3" id="KW-0813">Transport</keyword>
<evidence type="ECO:0000256" key="4">
    <source>
        <dbReference type="ARBA" id="ARBA00022490"/>
    </source>
</evidence>
<evidence type="ECO:0000256" key="7">
    <source>
        <dbReference type="ARBA" id="ARBA00023242"/>
    </source>
</evidence>
<dbReference type="Pfam" id="PF13513">
    <property type="entry name" value="HEAT_EZ"/>
    <property type="match status" value="1"/>
</dbReference>
<dbReference type="GO" id="GO:0031981">
    <property type="term" value="C:nuclear lumen"/>
    <property type="evidence" value="ECO:0007669"/>
    <property type="project" value="UniProtKB-ARBA"/>
</dbReference>
<proteinExistence type="inferred from homology"/>
<evidence type="ECO:0000256" key="3">
    <source>
        <dbReference type="ARBA" id="ARBA00022448"/>
    </source>
</evidence>
<comment type="similarity">
    <text evidence="8">Belongs to the importin beta family. Importin beta-2 subfamily.</text>
</comment>